<evidence type="ECO:0000256" key="1">
    <source>
        <dbReference type="SAM" id="MobiDB-lite"/>
    </source>
</evidence>
<dbReference type="PANTHER" id="PTHR35757:SF1">
    <property type="entry name" value="THERMOSOME SUBUNIT GAMMA"/>
    <property type="match status" value="1"/>
</dbReference>
<proteinExistence type="predicted"/>
<sequence length="609" mass="66677">MPPYSCSLSSASRVALVISNINFGAAYYLPSVNTDPGKRRFYRHMRTRIAASASSDADGQGNSRSGSGLRSSSTCNLSPNPYIRIQKTGRHYDIQTAITTFQRTNTLNDESSTYNSNKPTIKSTSTTSTVDLHAQIHFGDASYYQFFNDENAFNSRYDSVLYELIVSDEFLAPYPSTCADSSNLHLKQLTPITQRGKQLNPIAPTQADRNTASTYGLQCQVDGIQYCKEGWIHADLTREEFIQSLNQQLPHEEPNSQQAQQGAQTQQPLWALASTSASFPGSEFVTALLRPLTTTSGSSASATLTRRLFTHLFLPGDALSGWIRAILWLGVPTPELSIMLVDWSSLSYIGRQSRRRGGGGSSENPKRDGSDSTNNNIAPISPIAAPVLLSLLTGNWGTARRLVFGQVLVSGQSNADTSKNCVLIDKRNERALDVMRACLSSSATTTATMREETNAEKRIALLYGASHCRDLHRRLVLEEGMTPIRTEWRTAFRATAPRWGDFMTTTDDDRNVKLTRDIAPTSLPSSMIVSNLDSVAVGLVVLPMYLLVGGLDWVSTIGDMGNAFEGGAYLDGLAAALLYLVRHVALYVGISKFVVDWGGNDGVFDDRDK</sequence>
<evidence type="ECO:0000313" key="3">
    <source>
        <dbReference type="Proteomes" id="UP001530293"/>
    </source>
</evidence>
<dbReference type="PANTHER" id="PTHR35757">
    <property type="entry name" value="THERMOSOME SUBUNIT GAMMA"/>
    <property type="match status" value="1"/>
</dbReference>
<comment type="caution">
    <text evidence="2">The sequence shown here is derived from an EMBL/GenBank/DDBJ whole genome shotgun (WGS) entry which is preliminary data.</text>
</comment>
<keyword evidence="3" id="KW-1185">Reference proteome</keyword>
<evidence type="ECO:0000313" key="2">
    <source>
        <dbReference type="EMBL" id="KAL3760448.1"/>
    </source>
</evidence>
<feature type="region of interest" description="Disordered" evidence="1">
    <location>
        <begin position="52"/>
        <end position="78"/>
    </location>
</feature>
<dbReference type="EMBL" id="JALLBG020000186">
    <property type="protein sequence ID" value="KAL3760448.1"/>
    <property type="molecule type" value="Genomic_DNA"/>
</dbReference>
<protein>
    <submittedName>
        <fullName evidence="2">Uncharacterized protein</fullName>
    </submittedName>
</protein>
<name>A0ABD3MBZ5_9STRA</name>
<accession>A0ABD3MBZ5</accession>
<feature type="region of interest" description="Disordered" evidence="1">
    <location>
        <begin position="351"/>
        <end position="376"/>
    </location>
</feature>
<feature type="compositionally biased region" description="Low complexity" evidence="1">
    <location>
        <begin position="52"/>
        <end position="73"/>
    </location>
</feature>
<dbReference type="Proteomes" id="UP001530293">
    <property type="component" value="Unassembled WGS sequence"/>
</dbReference>
<organism evidence="2 3">
    <name type="scientific">Discostella pseudostelligera</name>
    <dbReference type="NCBI Taxonomy" id="259834"/>
    <lineage>
        <taxon>Eukaryota</taxon>
        <taxon>Sar</taxon>
        <taxon>Stramenopiles</taxon>
        <taxon>Ochrophyta</taxon>
        <taxon>Bacillariophyta</taxon>
        <taxon>Coscinodiscophyceae</taxon>
        <taxon>Thalassiosirophycidae</taxon>
        <taxon>Stephanodiscales</taxon>
        <taxon>Stephanodiscaceae</taxon>
        <taxon>Discostella</taxon>
    </lineage>
</organism>
<dbReference type="AlphaFoldDB" id="A0ABD3MBZ5"/>
<gene>
    <name evidence="2" type="ORF">ACHAWU_005983</name>
</gene>
<reference evidence="2 3" key="1">
    <citation type="submission" date="2024-10" db="EMBL/GenBank/DDBJ databases">
        <title>Updated reference genomes for cyclostephanoid diatoms.</title>
        <authorList>
            <person name="Roberts W.R."/>
            <person name="Alverson A.J."/>
        </authorList>
    </citation>
    <scope>NUCLEOTIDE SEQUENCE [LARGE SCALE GENOMIC DNA]</scope>
    <source>
        <strain evidence="2 3">AJA232-27</strain>
    </source>
</reference>